<dbReference type="EMBL" id="AP012159">
    <property type="protein sequence ID" value="BAK83298.1"/>
    <property type="molecule type" value="Genomic_DNA"/>
</dbReference>
<dbReference type="HOGENOM" id="CLU_014689_8_0_5"/>
<dbReference type="Pfam" id="PF05958">
    <property type="entry name" value="tRNA_U5-meth_tr"/>
    <property type="match status" value="1"/>
</dbReference>
<accession>G2I5A1</accession>
<evidence type="ECO:0000256" key="6">
    <source>
        <dbReference type="PROSITE-ProRule" id="PRU01024"/>
    </source>
</evidence>
<feature type="binding site" evidence="6">
    <location>
        <position position="319"/>
    </location>
    <ligand>
        <name>S-adenosyl-L-methionine</name>
        <dbReference type="ChEBI" id="CHEBI:59789"/>
    </ligand>
</feature>
<dbReference type="GO" id="GO:0070041">
    <property type="term" value="F:rRNA (uridine-C5-)-methyltransferase activity"/>
    <property type="evidence" value="ECO:0007669"/>
    <property type="project" value="TreeGrafter"/>
</dbReference>
<dbReference type="PROSITE" id="PS51687">
    <property type="entry name" value="SAM_MT_RNA_M5U"/>
    <property type="match status" value="1"/>
</dbReference>
<gene>
    <name evidence="7" type="ordered locus">GLX_08860</name>
</gene>
<dbReference type="PANTHER" id="PTHR11061:SF49">
    <property type="entry name" value="23S RRNA (URACIL(1939)-C(5))-METHYLTRANSFERASE RLMD"/>
    <property type="match status" value="1"/>
</dbReference>
<protein>
    <submittedName>
        <fullName evidence="7">Ribosomal RNA large subunit 23S/tRNA (Uracil-5-)methyltransferase</fullName>
    </submittedName>
</protein>
<dbReference type="GO" id="GO:0070475">
    <property type="term" value="P:rRNA base methylation"/>
    <property type="evidence" value="ECO:0007669"/>
    <property type="project" value="TreeGrafter"/>
</dbReference>
<keyword evidence="1" id="KW-0408">Iron</keyword>
<feature type="active site" description="Nucleophile" evidence="6">
    <location>
        <position position="389"/>
    </location>
</feature>
<sequence>MSCFQTPLLVFQAITVMENAAVDPIPVVALGNDGDGLAQTTAGRVFVPGTVPGDEILLASQTDTHGTLERVVSPGSTRVTPPCSLFGTCGGCRLQHMARPAILEWKAGRVVETLRHAGFDTVPTPVTRQVSPHGRRRVDLAFRRAGKEIVLGLHRRRGAVVDMTECTLLDPALLALLAPLRAMLHSLPAVHAGGDIQINLLDSGPDLLIAMDGTPDTNDRRILAEFSKTHGIARISLHARPPETLAQAGPVFHHFDGVRIVPPPGAFLQPAREGEEAIRNAVVAGLPRKGLKAGIIELYAGCGTLSFALATHAKVHAYEGDRAALACLKQASGGTRVLPALRDLNRQPVMANELAKSAAVVLDPPHAGAGAQMAQIITGKPRCVIYVSCNPVALQRDLTPLAQAGYRLDNLTVIDQFLWSAEVEAVCVLTLPTTRPRR</sequence>
<dbReference type="Gene3D" id="3.40.50.150">
    <property type="entry name" value="Vaccinia Virus protein VP39"/>
    <property type="match status" value="1"/>
</dbReference>
<feature type="binding site" evidence="6">
    <location>
        <position position="269"/>
    </location>
    <ligand>
        <name>S-adenosyl-L-methionine</name>
        <dbReference type="ChEBI" id="CHEBI:59789"/>
    </ligand>
</feature>
<proteinExistence type="inferred from homology"/>
<dbReference type="PATRIC" id="fig|634177.7.peg.1038"/>
<dbReference type="Proteomes" id="UP000009044">
    <property type="component" value="Chromosome"/>
</dbReference>
<dbReference type="InterPro" id="IPR029063">
    <property type="entry name" value="SAM-dependent_MTases_sf"/>
</dbReference>
<name>G2I5A1_KOMMN</name>
<keyword evidence="4 6" id="KW-0949">S-adenosyl-L-methionine</keyword>
<evidence type="ECO:0000256" key="5">
    <source>
        <dbReference type="ARBA" id="ARBA00023014"/>
    </source>
</evidence>
<dbReference type="KEGG" id="gxy:GLX_08860"/>
<dbReference type="InterPro" id="IPR012340">
    <property type="entry name" value="NA-bd_OB-fold"/>
</dbReference>
<dbReference type="InterPro" id="IPR010280">
    <property type="entry name" value="U5_MeTrfase_fam"/>
</dbReference>
<dbReference type="Gene3D" id="2.40.50.140">
    <property type="entry name" value="Nucleic acid-binding proteins"/>
    <property type="match status" value="1"/>
</dbReference>
<dbReference type="PANTHER" id="PTHR11061">
    <property type="entry name" value="RNA M5U METHYLTRANSFERASE"/>
    <property type="match status" value="1"/>
</dbReference>
<keyword evidence="1" id="KW-0479">Metal-binding</keyword>
<organism evidence="7 8">
    <name type="scientific">Komagataeibacter medellinensis (strain NBRC 3288 / BCRC 11682 / LMG 1693 / Kondo 51)</name>
    <name type="common">Gluconacetobacter medellinensis</name>
    <dbReference type="NCBI Taxonomy" id="634177"/>
    <lineage>
        <taxon>Bacteria</taxon>
        <taxon>Pseudomonadati</taxon>
        <taxon>Pseudomonadota</taxon>
        <taxon>Alphaproteobacteria</taxon>
        <taxon>Acetobacterales</taxon>
        <taxon>Acetobacteraceae</taxon>
        <taxon>Komagataeibacter</taxon>
    </lineage>
</organism>
<evidence type="ECO:0000256" key="3">
    <source>
        <dbReference type="ARBA" id="ARBA00022679"/>
    </source>
</evidence>
<dbReference type="AlphaFoldDB" id="G2I5A1"/>
<evidence type="ECO:0000313" key="8">
    <source>
        <dbReference type="Proteomes" id="UP000009044"/>
    </source>
</evidence>
<dbReference type="GO" id="GO:0051539">
    <property type="term" value="F:4 iron, 4 sulfur cluster binding"/>
    <property type="evidence" value="ECO:0007669"/>
    <property type="project" value="UniProtKB-KW"/>
</dbReference>
<feature type="binding site" evidence="6">
    <location>
        <position position="363"/>
    </location>
    <ligand>
        <name>S-adenosyl-L-methionine</name>
        <dbReference type="ChEBI" id="CHEBI:59789"/>
    </ligand>
</feature>
<evidence type="ECO:0000256" key="1">
    <source>
        <dbReference type="ARBA" id="ARBA00022485"/>
    </source>
</evidence>
<dbReference type="Gene3D" id="2.40.50.1070">
    <property type="match status" value="1"/>
</dbReference>
<keyword evidence="2 6" id="KW-0489">Methyltransferase</keyword>
<keyword evidence="5" id="KW-0411">Iron-sulfur</keyword>
<dbReference type="STRING" id="634177.GLX_08860"/>
<evidence type="ECO:0000313" key="7">
    <source>
        <dbReference type="EMBL" id="BAK83298.1"/>
    </source>
</evidence>
<keyword evidence="1" id="KW-0004">4Fe-4S</keyword>
<reference evidence="8" key="1">
    <citation type="journal article" date="2011" name="J. Bacteriol.">
        <title>Complete genome sequence of NBRC 3288, a unique cellulose-nonproducing strain of Gluconacetobacter xylinus isolated from vinegar.</title>
        <authorList>
            <person name="Ogino H."/>
            <person name="Azuma Y."/>
            <person name="Hosoyama A."/>
            <person name="Nakazawa H."/>
            <person name="Matsutani M."/>
            <person name="Hasegawa A."/>
            <person name="Otsuyama K."/>
            <person name="Matsushita K."/>
            <person name="Fujita N."/>
            <person name="Shirai M."/>
        </authorList>
    </citation>
    <scope>NUCLEOTIDE SEQUENCE [LARGE SCALE GENOMIC DNA]</scope>
    <source>
        <strain evidence="8">NBRC 3288 / BCRC 11682 / LMG 1693</strain>
    </source>
</reference>
<keyword evidence="3 6" id="KW-0808">Transferase</keyword>
<evidence type="ECO:0000256" key="4">
    <source>
        <dbReference type="ARBA" id="ARBA00022691"/>
    </source>
</evidence>
<dbReference type="eggNOG" id="COG2265">
    <property type="taxonomic scope" value="Bacteria"/>
</dbReference>
<dbReference type="SUPFAM" id="SSF53335">
    <property type="entry name" value="S-adenosyl-L-methionine-dependent methyltransferases"/>
    <property type="match status" value="1"/>
</dbReference>
<evidence type="ECO:0000256" key="2">
    <source>
        <dbReference type="ARBA" id="ARBA00022603"/>
    </source>
</evidence>
<feature type="binding site" evidence="6">
    <location>
        <position position="299"/>
    </location>
    <ligand>
        <name>S-adenosyl-L-methionine</name>
        <dbReference type="ChEBI" id="CHEBI:59789"/>
    </ligand>
</feature>
<comment type="similarity">
    <text evidence="6">Belongs to the class I-like SAM-binding methyltransferase superfamily. RNA M5U methyltransferase family.</text>
</comment>